<dbReference type="EMBL" id="JBHUMY010000001">
    <property type="protein sequence ID" value="MFD2659185.1"/>
    <property type="molecule type" value="Genomic_DNA"/>
</dbReference>
<proteinExistence type="predicted"/>
<gene>
    <name evidence="1" type="primary">sda</name>
    <name evidence="1" type="ORF">ACFSW5_02770</name>
</gene>
<organism evidence="1 2">
    <name type="scientific">Paenibacillus thailandensis</name>
    <dbReference type="NCBI Taxonomy" id="393250"/>
    <lineage>
        <taxon>Bacteria</taxon>
        <taxon>Bacillati</taxon>
        <taxon>Bacillota</taxon>
        <taxon>Bacilli</taxon>
        <taxon>Bacillales</taxon>
        <taxon>Paenibacillaceae</taxon>
        <taxon>Paenibacillus</taxon>
    </lineage>
</organism>
<evidence type="ECO:0000313" key="2">
    <source>
        <dbReference type="Proteomes" id="UP001597493"/>
    </source>
</evidence>
<keyword evidence="1" id="KW-0649">Protein kinase inhibitor</keyword>
<dbReference type="Gene3D" id="1.10.287.1100">
    <property type="entry name" value="Sporulation inhibitor A"/>
    <property type="match status" value="1"/>
</dbReference>
<dbReference type="SUPFAM" id="SSF100985">
    <property type="entry name" value="Sporulation inhibitor Sda"/>
    <property type="match status" value="1"/>
</dbReference>
<comment type="caution">
    <text evidence="1">The sequence shown here is derived from an EMBL/GenBank/DDBJ whole genome shotgun (WGS) entry which is preliminary data.</text>
</comment>
<dbReference type="GO" id="GO:0004860">
    <property type="term" value="F:protein kinase inhibitor activity"/>
    <property type="evidence" value="ECO:0007669"/>
    <property type="project" value="UniProtKB-KW"/>
</dbReference>
<dbReference type="Pfam" id="PF08970">
    <property type="entry name" value="Sda"/>
    <property type="match status" value="1"/>
</dbReference>
<evidence type="ECO:0000313" key="1">
    <source>
        <dbReference type="EMBL" id="MFD2659185.1"/>
    </source>
</evidence>
<reference evidence="2" key="1">
    <citation type="journal article" date="2019" name="Int. J. Syst. Evol. Microbiol.">
        <title>The Global Catalogue of Microorganisms (GCM) 10K type strain sequencing project: providing services to taxonomists for standard genome sequencing and annotation.</title>
        <authorList>
            <consortium name="The Broad Institute Genomics Platform"/>
            <consortium name="The Broad Institute Genome Sequencing Center for Infectious Disease"/>
            <person name="Wu L."/>
            <person name="Ma J."/>
        </authorList>
    </citation>
    <scope>NUCLEOTIDE SEQUENCE [LARGE SCALE GENOMIC DNA]</scope>
    <source>
        <strain evidence="2">TISTR 1827</strain>
    </source>
</reference>
<keyword evidence="2" id="KW-1185">Reference proteome</keyword>
<dbReference type="Proteomes" id="UP001597493">
    <property type="component" value="Unassembled WGS sequence"/>
</dbReference>
<dbReference type="InterPro" id="IPR015064">
    <property type="entry name" value="Sda"/>
</dbReference>
<accession>A0ABW5QSY9</accession>
<dbReference type="RefSeq" id="WP_379269512.1">
    <property type="nucleotide sequence ID" value="NZ_JBHUGT010000031.1"/>
</dbReference>
<dbReference type="InterPro" id="IPR036916">
    <property type="entry name" value="Sda_sf"/>
</dbReference>
<protein>
    <submittedName>
        <fullName evidence="1">Sporulation histidine kinase inhibitor Sda</fullName>
    </submittedName>
</protein>
<name>A0ABW5QSY9_9BACL</name>
<sequence length="53" mass="6283">MDLLSDELLVDTYFAAVQYKLDPEFIQMLQTELKRRQINLEALSIKRSVLVKR</sequence>